<dbReference type="PROSITE" id="PS50896">
    <property type="entry name" value="LISH"/>
    <property type="match status" value="1"/>
</dbReference>
<dbReference type="Gene3D" id="1.20.960.30">
    <property type="match status" value="1"/>
</dbReference>
<comment type="subcellular location">
    <subcellularLocation>
        <location evidence="11">Cytoplasm</location>
        <location evidence="11">Cytoskeleton</location>
    </subcellularLocation>
    <subcellularLocation>
        <location evidence="11">Cytoplasm</location>
        <location evidence="11">Cytoskeleton</location>
        <location evidence="11">Microtubule organizing center</location>
        <location evidence="11">Centrosome</location>
    </subcellularLocation>
    <text evidence="11">Localizes to the plus end of microtubules and to the centrosome.</text>
</comment>
<feature type="domain" description="PAC1-like LisH-like dimerisation" evidence="13">
    <location>
        <begin position="5"/>
        <end position="39"/>
    </location>
</feature>
<dbReference type="Pfam" id="PF24951">
    <property type="entry name" value="LisH_PAC1"/>
    <property type="match status" value="1"/>
</dbReference>
<keyword evidence="8 11" id="KW-0175">Coiled coil</keyword>
<dbReference type="Proteomes" id="UP001642540">
    <property type="component" value="Unassembled WGS sequence"/>
</dbReference>
<dbReference type="InterPro" id="IPR020472">
    <property type="entry name" value="WD40_PAC1"/>
</dbReference>
<keyword evidence="9 11" id="KW-0206">Cytoskeleton</keyword>
<feature type="repeat" description="WD" evidence="12">
    <location>
        <begin position="329"/>
        <end position="370"/>
    </location>
</feature>
<gene>
    <name evidence="14" type="ORF">ODALV1_LOCUS18999</name>
</gene>
<organism evidence="14 15">
    <name type="scientific">Orchesella dallaii</name>
    <dbReference type="NCBI Taxonomy" id="48710"/>
    <lineage>
        <taxon>Eukaryota</taxon>
        <taxon>Metazoa</taxon>
        <taxon>Ecdysozoa</taxon>
        <taxon>Arthropoda</taxon>
        <taxon>Hexapoda</taxon>
        <taxon>Collembola</taxon>
        <taxon>Entomobryomorpha</taxon>
        <taxon>Entomobryoidea</taxon>
        <taxon>Orchesellidae</taxon>
        <taxon>Orchesellinae</taxon>
        <taxon>Orchesella</taxon>
    </lineage>
</organism>
<dbReference type="InterPro" id="IPR056795">
    <property type="entry name" value="PAC1-like_LisH-like_dom"/>
</dbReference>
<keyword evidence="2 11" id="KW-0963">Cytoplasm</keyword>
<evidence type="ECO:0000256" key="8">
    <source>
        <dbReference type="ARBA" id="ARBA00023054"/>
    </source>
</evidence>
<dbReference type="PROSITE" id="PS00678">
    <property type="entry name" value="WD_REPEATS_1"/>
    <property type="match status" value="4"/>
</dbReference>
<dbReference type="InterPro" id="IPR036322">
    <property type="entry name" value="WD40_repeat_dom_sf"/>
</dbReference>
<name>A0ABP1R9X3_9HEXA</name>
<dbReference type="SMART" id="SM00320">
    <property type="entry name" value="WD40"/>
    <property type="match status" value="6"/>
</dbReference>
<sequence>MVLSQKQREELNRAIADYMNSYGYHESLEIFLKESDLPCDLGDKKYVGLLEKKWTSVIRLQKKVMELEGKLEQAEKEYLAGAPTREKRSPSEWIPRPPEKFTLRGHRAPINRVAFHPVYSLVASASEDATIRIWDFDTGDHEKTLKGHTDSVQDVAFDNTGKWLASCSADMSIKLWELTGYECVKTMRGHDHNVSSVAFLPSGDYIVSSSRDKTIKLWEVSTGFCVRTFDGHREWIRMVRPNQDGTLLASCSNDQTIRVWVTNSRECKMEFRNHEHVVECIAWAPPTAADPICEGTDNKKSPGPFLASGSRDKTIRIFDIGSQSCVMVLVGHDNWVRGLTFHPSGKYLLSVSDDKTLRVWDLANKRCLKVLEAHSHFCTSLGKPVDFLEFRKMKIKLLEFLLKQFETVVMCCGACAAALFPYFICFNFRFPSVVPLCSHEQCRSKCQSLGVSLA</sequence>
<feature type="repeat" description="WD" evidence="12">
    <location>
        <begin position="145"/>
        <end position="186"/>
    </location>
</feature>
<evidence type="ECO:0000256" key="11">
    <source>
        <dbReference type="HAMAP-Rule" id="MF_03141"/>
    </source>
</evidence>
<evidence type="ECO:0000259" key="13">
    <source>
        <dbReference type="Pfam" id="PF24951"/>
    </source>
</evidence>
<dbReference type="PIRSF" id="PIRSF037647">
    <property type="entry name" value="Dynein_regulator_Lis1"/>
    <property type="match status" value="1"/>
</dbReference>
<dbReference type="InterPro" id="IPR015943">
    <property type="entry name" value="WD40/YVTN_repeat-like_dom_sf"/>
</dbReference>
<protein>
    <recommendedName>
        <fullName evidence="11">Lissencephaly-1 homolog</fullName>
    </recommendedName>
</protein>
<evidence type="ECO:0000256" key="10">
    <source>
        <dbReference type="ARBA" id="ARBA00023306"/>
    </source>
</evidence>
<dbReference type="PROSITE" id="PS50294">
    <property type="entry name" value="WD_REPEATS_REGION"/>
    <property type="match status" value="5"/>
</dbReference>
<keyword evidence="6" id="KW-0677">Repeat</keyword>
<comment type="function">
    <text evidence="11">Positively regulates the activity of the minus-end directed microtubule motor protein dynein. May enhance dynein-mediated microtubule sliding by targeting dynein to the microtubule plus end. Required for several dynein- and microtubule-dependent processes.</text>
</comment>
<dbReference type="PRINTS" id="PR00320">
    <property type="entry name" value="GPROTEINBRPT"/>
</dbReference>
<keyword evidence="4 11" id="KW-0132">Cell division</keyword>
<evidence type="ECO:0000256" key="9">
    <source>
        <dbReference type="ARBA" id="ARBA00023212"/>
    </source>
</evidence>
<dbReference type="InterPro" id="IPR001680">
    <property type="entry name" value="WD40_rpt"/>
</dbReference>
<comment type="similarity">
    <text evidence="11">Belongs to the WD repeat LIS1/nudF family.</text>
</comment>
<keyword evidence="5 11" id="KW-0493">Microtubule</keyword>
<comment type="caution">
    <text evidence="14">The sequence shown here is derived from an EMBL/GenBank/DDBJ whole genome shotgun (WGS) entry which is preliminary data.</text>
</comment>
<dbReference type="CDD" id="cd00200">
    <property type="entry name" value="WD40"/>
    <property type="match status" value="1"/>
</dbReference>
<dbReference type="Gene3D" id="2.130.10.10">
    <property type="entry name" value="YVTN repeat-like/Quinoprotein amine dehydrogenase"/>
    <property type="match status" value="1"/>
</dbReference>
<dbReference type="SUPFAM" id="SSF50978">
    <property type="entry name" value="WD40 repeat-like"/>
    <property type="match status" value="1"/>
</dbReference>
<dbReference type="Pfam" id="PF00400">
    <property type="entry name" value="WD40"/>
    <property type="match status" value="6"/>
</dbReference>
<feature type="repeat" description="WD" evidence="12">
    <location>
        <begin position="229"/>
        <end position="270"/>
    </location>
</feature>
<dbReference type="PROSITE" id="PS50082">
    <property type="entry name" value="WD_REPEATS_2"/>
    <property type="match status" value="5"/>
</dbReference>
<dbReference type="PANTHER" id="PTHR19848">
    <property type="entry name" value="WD40 REPEAT PROTEIN"/>
    <property type="match status" value="1"/>
</dbReference>
<evidence type="ECO:0000256" key="12">
    <source>
        <dbReference type="PROSITE-ProRule" id="PRU00221"/>
    </source>
</evidence>
<keyword evidence="10 11" id="KW-0131">Cell cycle</keyword>
<evidence type="ECO:0000256" key="4">
    <source>
        <dbReference type="ARBA" id="ARBA00022618"/>
    </source>
</evidence>
<evidence type="ECO:0000313" key="15">
    <source>
        <dbReference type="Proteomes" id="UP001642540"/>
    </source>
</evidence>
<dbReference type="InterPro" id="IPR019775">
    <property type="entry name" value="WD40_repeat_CS"/>
</dbReference>
<comment type="domain">
    <text evidence="11">Dimerization mediated by the LisH domain may be required to activate dynein.</text>
</comment>
<evidence type="ECO:0000256" key="2">
    <source>
        <dbReference type="ARBA" id="ARBA00022490"/>
    </source>
</evidence>
<feature type="repeat" description="WD" evidence="12">
    <location>
        <begin position="103"/>
        <end position="144"/>
    </location>
</feature>
<feature type="repeat" description="WD" evidence="12">
    <location>
        <begin position="187"/>
        <end position="228"/>
    </location>
</feature>
<proteinExistence type="inferred from homology"/>
<accession>A0ABP1R9X3</accession>
<dbReference type="InterPro" id="IPR037190">
    <property type="entry name" value="LIS1_N"/>
</dbReference>
<dbReference type="EMBL" id="CAXLJM020000062">
    <property type="protein sequence ID" value="CAL8120502.1"/>
    <property type="molecule type" value="Genomic_DNA"/>
</dbReference>
<evidence type="ECO:0000256" key="3">
    <source>
        <dbReference type="ARBA" id="ARBA00022574"/>
    </source>
</evidence>
<dbReference type="InterPro" id="IPR006594">
    <property type="entry name" value="LisH"/>
</dbReference>
<dbReference type="PANTHER" id="PTHR19848:SF8">
    <property type="entry name" value="F-BOX AND WD REPEAT DOMAIN CONTAINING 7"/>
    <property type="match status" value="1"/>
</dbReference>
<keyword evidence="15" id="KW-1185">Reference proteome</keyword>
<evidence type="ECO:0000256" key="7">
    <source>
        <dbReference type="ARBA" id="ARBA00022776"/>
    </source>
</evidence>
<evidence type="ECO:0000313" key="14">
    <source>
        <dbReference type="EMBL" id="CAL8120502.1"/>
    </source>
</evidence>
<dbReference type="InterPro" id="IPR017252">
    <property type="entry name" value="Dynein_regulator_LIS1"/>
</dbReference>
<keyword evidence="7 11" id="KW-0498">Mitosis</keyword>
<evidence type="ECO:0000256" key="5">
    <source>
        <dbReference type="ARBA" id="ARBA00022701"/>
    </source>
</evidence>
<keyword evidence="3 12" id="KW-0853">WD repeat</keyword>
<reference evidence="14 15" key="1">
    <citation type="submission" date="2024-08" db="EMBL/GenBank/DDBJ databases">
        <authorList>
            <person name="Cucini C."/>
            <person name="Frati F."/>
        </authorList>
    </citation>
    <scope>NUCLEOTIDE SEQUENCE [LARGE SCALE GENOMIC DNA]</scope>
</reference>
<evidence type="ECO:0000256" key="6">
    <source>
        <dbReference type="ARBA" id="ARBA00022737"/>
    </source>
</evidence>
<dbReference type="SMART" id="SM00667">
    <property type="entry name" value="LisH"/>
    <property type="match status" value="1"/>
</dbReference>
<dbReference type="HAMAP" id="MF_03141">
    <property type="entry name" value="lis1"/>
    <property type="match status" value="1"/>
</dbReference>
<dbReference type="SUPFAM" id="SSF109925">
    <property type="entry name" value="Lissencephaly-1 protein (Lis-1, PAF-AH alpha) N-terminal domain"/>
    <property type="match status" value="1"/>
</dbReference>
<evidence type="ECO:0000256" key="1">
    <source>
        <dbReference type="ARBA" id="ARBA00022448"/>
    </source>
</evidence>
<keyword evidence="1 11" id="KW-0813">Transport</keyword>